<organism evidence="1 2">
    <name type="scientific">Anoxynatronum buryatiense</name>
    <dbReference type="NCBI Taxonomy" id="489973"/>
    <lineage>
        <taxon>Bacteria</taxon>
        <taxon>Bacillati</taxon>
        <taxon>Bacillota</taxon>
        <taxon>Clostridia</taxon>
        <taxon>Eubacteriales</taxon>
        <taxon>Clostridiaceae</taxon>
        <taxon>Anoxynatronum</taxon>
    </lineage>
</organism>
<name>A0AA45WY08_9CLOT</name>
<dbReference type="EMBL" id="FXUF01000015">
    <property type="protein sequence ID" value="SMP67137.1"/>
    <property type="molecule type" value="Genomic_DNA"/>
</dbReference>
<feature type="non-terminal residue" evidence="1">
    <location>
        <position position="1"/>
    </location>
</feature>
<evidence type="ECO:0000313" key="1">
    <source>
        <dbReference type="EMBL" id="SMP67137.1"/>
    </source>
</evidence>
<protein>
    <submittedName>
        <fullName evidence="1">Uncharacterized protein</fullName>
    </submittedName>
</protein>
<dbReference type="RefSeq" id="WP_283410327.1">
    <property type="nucleotide sequence ID" value="NZ_FXUF01000015.1"/>
</dbReference>
<comment type="caution">
    <text evidence="1">The sequence shown here is derived from an EMBL/GenBank/DDBJ whole genome shotgun (WGS) entry which is preliminary data.</text>
</comment>
<keyword evidence="2" id="KW-1185">Reference proteome</keyword>
<reference evidence="1" key="1">
    <citation type="submission" date="2017-05" db="EMBL/GenBank/DDBJ databases">
        <authorList>
            <person name="Varghese N."/>
            <person name="Submissions S."/>
        </authorList>
    </citation>
    <scope>NUCLEOTIDE SEQUENCE</scope>
    <source>
        <strain evidence="1">Su22</strain>
    </source>
</reference>
<gene>
    <name evidence="1" type="ORF">SAMN06296020_1151</name>
</gene>
<dbReference type="AlphaFoldDB" id="A0AA45WY08"/>
<dbReference type="Proteomes" id="UP001158066">
    <property type="component" value="Unassembled WGS sequence"/>
</dbReference>
<proteinExistence type="predicted"/>
<accession>A0AA45WY08</accession>
<evidence type="ECO:0000313" key="2">
    <source>
        <dbReference type="Proteomes" id="UP001158066"/>
    </source>
</evidence>
<sequence>HDSWFFALSHFHPLPTVIIVGLAKSTIYFTLPFLHVFFTQHHLGLLIYTAISTVYTDLRRMPSPCGRLVIEPGKKCLPSEENSVYHAVKKVLTVPEKFSLLCKRKTPYRMTVKTSYHPQRLVWGKTRKLPPFPGGQKAGQQHL</sequence>